<dbReference type="SUPFAM" id="SSF55718">
    <property type="entry name" value="SCP-like"/>
    <property type="match status" value="1"/>
</dbReference>
<dbReference type="Gene3D" id="1.10.10.10">
    <property type="entry name" value="Winged helix-like DNA-binding domain superfamily/Winged helix DNA-binding domain"/>
    <property type="match status" value="1"/>
</dbReference>
<dbReference type="PANTHER" id="PTHR33204">
    <property type="entry name" value="TRANSCRIPTIONAL REGULATOR, MARR FAMILY"/>
    <property type="match status" value="1"/>
</dbReference>
<keyword evidence="2" id="KW-0238">DNA-binding</keyword>
<evidence type="ECO:0000256" key="1">
    <source>
        <dbReference type="ARBA" id="ARBA00023015"/>
    </source>
</evidence>
<reference evidence="5" key="2">
    <citation type="submission" date="2020-09" db="EMBL/GenBank/DDBJ databases">
        <authorList>
            <person name="Sun Q."/>
            <person name="Kim S."/>
        </authorList>
    </citation>
    <scope>NUCLEOTIDE SEQUENCE</scope>
    <source>
        <strain evidence="5">KCTC 22169</strain>
    </source>
</reference>
<dbReference type="EMBL" id="BMXR01000001">
    <property type="protein sequence ID" value="GGX38965.1"/>
    <property type="molecule type" value="Genomic_DNA"/>
</dbReference>
<reference evidence="5" key="1">
    <citation type="journal article" date="2014" name="Int. J. Syst. Evol. Microbiol.">
        <title>Complete genome sequence of Corynebacterium casei LMG S-19264T (=DSM 44701T), isolated from a smear-ripened cheese.</title>
        <authorList>
            <consortium name="US DOE Joint Genome Institute (JGI-PGF)"/>
            <person name="Walter F."/>
            <person name="Albersmeier A."/>
            <person name="Kalinowski J."/>
            <person name="Ruckert C."/>
        </authorList>
    </citation>
    <scope>NUCLEOTIDE SEQUENCE</scope>
    <source>
        <strain evidence="5">KCTC 22169</strain>
    </source>
</reference>
<dbReference type="PROSITE" id="PS51118">
    <property type="entry name" value="HTH_HXLR"/>
    <property type="match status" value="1"/>
</dbReference>
<evidence type="ECO:0000256" key="2">
    <source>
        <dbReference type="ARBA" id="ARBA00023125"/>
    </source>
</evidence>
<proteinExistence type="predicted"/>
<dbReference type="AlphaFoldDB" id="A0A918N6A3"/>
<evidence type="ECO:0000259" key="4">
    <source>
        <dbReference type="PROSITE" id="PS51118"/>
    </source>
</evidence>
<evidence type="ECO:0000313" key="6">
    <source>
        <dbReference type="Proteomes" id="UP000626148"/>
    </source>
</evidence>
<accession>A0A918N6A3</accession>
<dbReference type="InterPro" id="IPR002577">
    <property type="entry name" value="HTH_HxlR"/>
</dbReference>
<organism evidence="5 6">
    <name type="scientific">Saccharospirillum salsuginis</name>
    <dbReference type="NCBI Taxonomy" id="418750"/>
    <lineage>
        <taxon>Bacteria</taxon>
        <taxon>Pseudomonadati</taxon>
        <taxon>Pseudomonadota</taxon>
        <taxon>Gammaproteobacteria</taxon>
        <taxon>Oceanospirillales</taxon>
        <taxon>Saccharospirillaceae</taxon>
        <taxon>Saccharospirillum</taxon>
    </lineage>
</organism>
<dbReference type="Pfam" id="PF01638">
    <property type="entry name" value="HxlR"/>
    <property type="match status" value="1"/>
</dbReference>
<dbReference type="Proteomes" id="UP000626148">
    <property type="component" value="Unassembled WGS sequence"/>
</dbReference>
<feature type="domain" description="HTH hxlR-type" evidence="4">
    <location>
        <begin position="9"/>
        <end position="105"/>
    </location>
</feature>
<protein>
    <submittedName>
        <fullName evidence="5">HxlR family transcriptional regulator</fullName>
    </submittedName>
</protein>
<dbReference type="SUPFAM" id="SSF46785">
    <property type="entry name" value="Winged helix' DNA-binding domain"/>
    <property type="match status" value="1"/>
</dbReference>
<dbReference type="InterPro" id="IPR036390">
    <property type="entry name" value="WH_DNA-bd_sf"/>
</dbReference>
<gene>
    <name evidence="5" type="ORF">GCM10007392_01550</name>
</gene>
<keyword evidence="6" id="KW-1185">Reference proteome</keyword>
<dbReference type="InterPro" id="IPR036388">
    <property type="entry name" value="WH-like_DNA-bd_sf"/>
</dbReference>
<evidence type="ECO:0000256" key="3">
    <source>
        <dbReference type="ARBA" id="ARBA00023163"/>
    </source>
</evidence>
<dbReference type="PANTHER" id="PTHR33204:SF18">
    <property type="entry name" value="TRANSCRIPTIONAL REGULATORY PROTEIN"/>
    <property type="match status" value="1"/>
</dbReference>
<keyword evidence="3" id="KW-0804">Transcription</keyword>
<evidence type="ECO:0000313" key="5">
    <source>
        <dbReference type="EMBL" id="GGX38965.1"/>
    </source>
</evidence>
<dbReference type="RefSeq" id="WP_189606590.1">
    <property type="nucleotide sequence ID" value="NZ_BMXR01000001.1"/>
</dbReference>
<dbReference type="GO" id="GO:0003677">
    <property type="term" value="F:DNA binding"/>
    <property type="evidence" value="ECO:0007669"/>
    <property type="project" value="UniProtKB-KW"/>
</dbReference>
<sequence length="232" mass="26664">MTKSYRQFCPVAKASEIFAERWTPLLIRELLCGSHRFNELRRGLPMMSPSLLAQRLRQLVDAGLVYDADSRDGNTEYRLTEAGAALRPVVESLGVWGKQWVQREVTEDDLDAGLLMWDIHRRLHIDRMPERRTVLRFELVDAPARQRFYWLVIDRGRVDICLKNPGFEEDVCIRSRLLTLTRIWLGEVPWESAVRSGHIELQGAPDLVRQIGRWLALSLFAEMDAAPGPGVT</sequence>
<dbReference type="InterPro" id="IPR036527">
    <property type="entry name" value="SCP2_sterol-bd_dom_sf"/>
</dbReference>
<name>A0A918N6A3_9GAMM</name>
<keyword evidence="1" id="KW-0805">Transcription regulation</keyword>
<comment type="caution">
    <text evidence="5">The sequence shown here is derived from an EMBL/GenBank/DDBJ whole genome shotgun (WGS) entry which is preliminary data.</text>
</comment>